<evidence type="ECO:0000313" key="2">
    <source>
        <dbReference type="Proteomes" id="UP000594261"/>
    </source>
</evidence>
<dbReference type="AlphaFoldDB" id="A0A7N2MH46"/>
<keyword evidence="2" id="KW-1185">Reference proteome</keyword>
<dbReference type="Gramene" id="QL09p014214:mrna">
    <property type="protein sequence ID" value="QL09p014214:mrna"/>
    <property type="gene ID" value="QL09p014214"/>
</dbReference>
<name>A0A7N2MH46_QUELO</name>
<dbReference type="PANTHER" id="PTHR35764">
    <property type="entry name" value="PROTEIN SHORTAGE IN CHIASMATA 1"/>
    <property type="match status" value="1"/>
</dbReference>
<dbReference type="InterPro" id="IPR038824">
    <property type="entry name" value="SHOC1-like"/>
</dbReference>
<proteinExistence type="predicted"/>
<dbReference type="EMBL" id="LRBV02000009">
    <property type="status" value="NOT_ANNOTATED_CDS"/>
    <property type="molecule type" value="Genomic_DNA"/>
</dbReference>
<dbReference type="InParanoid" id="A0A7N2MH46"/>
<dbReference type="GO" id="GO:0000712">
    <property type="term" value="P:resolution of meiotic recombination intermediates"/>
    <property type="evidence" value="ECO:0007669"/>
    <property type="project" value="TreeGrafter"/>
</dbReference>
<protein>
    <submittedName>
        <fullName evidence="1">Uncharacterized protein</fullName>
    </submittedName>
</protein>
<evidence type="ECO:0000313" key="1">
    <source>
        <dbReference type="EnsemblPlants" id="QL09p014214:mrna"/>
    </source>
</evidence>
<reference evidence="1 2" key="1">
    <citation type="journal article" date="2016" name="G3 (Bethesda)">
        <title>First Draft Assembly and Annotation of the Genome of a California Endemic Oak Quercus lobata Nee (Fagaceae).</title>
        <authorList>
            <person name="Sork V.L."/>
            <person name="Fitz-Gibbon S.T."/>
            <person name="Puiu D."/>
            <person name="Crepeau M."/>
            <person name="Gugger P.F."/>
            <person name="Sherman R."/>
            <person name="Stevens K."/>
            <person name="Langley C.H."/>
            <person name="Pellegrini M."/>
            <person name="Salzberg S.L."/>
        </authorList>
    </citation>
    <scope>NUCLEOTIDE SEQUENCE [LARGE SCALE GENOMIC DNA]</scope>
    <source>
        <strain evidence="1 2">cv. SW786</strain>
    </source>
</reference>
<dbReference type="PANTHER" id="PTHR35764:SF1">
    <property type="entry name" value="PROTEIN SHORTAGE IN CHIASMATA 1"/>
    <property type="match status" value="1"/>
</dbReference>
<organism evidence="1 2">
    <name type="scientific">Quercus lobata</name>
    <name type="common">Valley oak</name>
    <dbReference type="NCBI Taxonomy" id="97700"/>
    <lineage>
        <taxon>Eukaryota</taxon>
        <taxon>Viridiplantae</taxon>
        <taxon>Streptophyta</taxon>
        <taxon>Embryophyta</taxon>
        <taxon>Tracheophyta</taxon>
        <taxon>Spermatophyta</taxon>
        <taxon>Magnoliopsida</taxon>
        <taxon>eudicotyledons</taxon>
        <taxon>Gunneridae</taxon>
        <taxon>Pentapetalae</taxon>
        <taxon>rosids</taxon>
        <taxon>fabids</taxon>
        <taxon>Fagales</taxon>
        <taxon>Fagaceae</taxon>
        <taxon>Quercus</taxon>
    </lineage>
</organism>
<dbReference type="Proteomes" id="UP000594261">
    <property type="component" value="Chromosome 9"/>
</dbReference>
<sequence>MRTRFLNIDYFSPIQALEPQAFLHLPVPHLPPPPSLSSFNDLFTSFASPLHVSSALHDLPLDSALSDFLSAVLPHRIDHADIEHSDAAAPTPRFRETRLSQGSVFVPKRKLDLTDAVFGVLSVFLNLQEAEVLYEEKEVESQGTCGTETLEIGLPNKDNRDASRYEVIQFETPEPNVFLEDACSFEKYEIQNLSEVPDNENNQVICPKKFQY</sequence>
<dbReference type="EnsemblPlants" id="QL09p014214:mrna">
    <property type="protein sequence ID" value="QL09p014214:mrna"/>
    <property type="gene ID" value="QL09p014214"/>
</dbReference>
<reference evidence="1" key="2">
    <citation type="submission" date="2021-01" db="UniProtKB">
        <authorList>
            <consortium name="EnsemblPlants"/>
        </authorList>
    </citation>
    <scope>IDENTIFICATION</scope>
</reference>
<accession>A0A7N2MH46</accession>